<proteinExistence type="inferred from homology"/>
<dbReference type="RefSeq" id="WP_008888059.1">
    <property type="nucleotide sequence ID" value="NZ_FNAV01000007.1"/>
</dbReference>
<evidence type="ECO:0000313" key="6">
    <source>
        <dbReference type="EMBL" id="SDE76961.1"/>
    </source>
</evidence>
<dbReference type="GO" id="GO:0005886">
    <property type="term" value="C:plasma membrane"/>
    <property type="evidence" value="ECO:0007669"/>
    <property type="project" value="UniProtKB-SubCell"/>
</dbReference>
<protein>
    <recommendedName>
        <fullName evidence="5">Probable membrane transporter protein</fullName>
    </recommendedName>
</protein>
<feature type="transmembrane region" description="Helical" evidence="5">
    <location>
        <begin position="85"/>
        <end position="104"/>
    </location>
</feature>
<dbReference type="InterPro" id="IPR002781">
    <property type="entry name" value="TM_pro_TauE-like"/>
</dbReference>
<sequence>MHIYLPVAEIPVNLFLIVGLGGVVGIMSGLFGVGGGFILTPLLFFIGIPPAVAVSTQAVQIVASSCSGALAHWRRKTLDIRMGTVLLLGGLAGSTLGVWLFAFLRSLGQIDLAVQLFYVVFLGFIGAMMFFESLNALRGTRKPRRRRHGWGQGWPLKMKFRTSGLYISAIPPLLVGVLCGVLAAIMGVGGGFIMLPAMIYLLKMPTKVVVGTSLFQITFVSVFTTVMHSATNHTVDIVLALLLLVGGVVGAQIGTRFGARLRGEQVRILLSILVLAVSAKVAVDLIRMPSEPFALFWEATR</sequence>
<dbReference type="PANTHER" id="PTHR43701:SF12">
    <property type="entry name" value="MEMBRANE TRANSPORTER PROTEIN YTNM-RELATED"/>
    <property type="match status" value="1"/>
</dbReference>
<feature type="transmembrane region" description="Helical" evidence="5">
    <location>
        <begin position="116"/>
        <end position="137"/>
    </location>
</feature>
<evidence type="ECO:0000256" key="5">
    <source>
        <dbReference type="RuleBase" id="RU363041"/>
    </source>
</evidence>
<evidence type="ECO:0000256" key="1">
    <source>
        <dbReference type="ARBA" id="ARBA00004141"/>
    </source>
</evidence>
<keyword evidence="5" id="KW-1003">Cell membrane</keyword>
<dbReference type="AlphaFoldDB" id="A0A1G7FLZ5"/>
<dbReference type="PANTHER" id="PTHR43701">
    <property type="entry name" value="MEMBRANE TRANSPORTER PROTEIN MJ0441-RELATED"/>
    <property type="match status" value="1"/>
</dbReference>
<reference evidence="7" key="1">
    <citation type="submission" date="2016-10" db="EMBL/GenBank/DDBJ databases">
        <authorList>
            <person name="Varghese N."/>
            <person name="Submissions S."/>
        </authorList>
    </citation>
    <scope>NUCLEOTIDE SEQUENCE [LARGE SCALE GENOMIC DNA]</scope>
    <source>
        <strain evidence="7">DSM 10146</strain>
    </source>
</reference>
<gene>
    <name evidence="6" type="ORF">SAMN04488105_107167</name>
</gene>
<name>A0A1G7FLZ5_9RHOB</name>
<feature type="transmembrane region" description="Helical" evidence="5">
    <location>
        <begin position="209"/>
        <end position="231"/>
    </location>
</feature>
<comment type="similarity">
    <text evidence="5">Belongs to the 4-toluene sulfonate uptake permease (TSUP) (TC 2.A.102) family.</text>
</comment>
<dbReference type="Pfam" id="PF01925">
    <property type="entry name" value="TauE"/>
    <property type="match status" value="1"/>
</dbReference>
<comment type="subcellular location">
    <subcellularLocation>
        <location evidence="5">Cell membrane</location>
        <topology evidence="5">Multi-pass membrane protein</topology>
    </subcellularLocation>
    <subcellularLocation>
        <location evidence="1">Membrane</location>
        <topology evidence="1">Multi-pass membrane protein</topology>
    </subcellularLocation>
</comment>
<dbReference type="Proteomes" id="UP000198994">
    <property type="component" value="Unassembled WGS sequence"/>
</dbReference>
<keyword evidence="7" id="KW-1185">Reference proteome</keyword>
<evidence type="ECO:0000256" key="2">
    <source>
        <dbReference type="ARBA" id="ARBA00022692"/>
    </source>
</evidence>
<feature type="transmembrane region" description="Helical" evidence="5">
    <location>
        <begin position="12"/>
        <end position="39"/>
    </location>
</feature>
<accession>A0A1G7FLZ5</accession>
<keyword evidence="3 5" id="KW-1133">Transmembrane helix</keyword>
<dbReference type="EMBL" id="FNAV01000007">
    <property type="protein sequence ID" value="SDE76961.1"/>
    <property type="molecule type" value="Genomic_DNA"/>
</dbReference>
<dbReference type="OrthoDB" id="9779078at2"/>
<evidence type="ECO:0000313" key="7">
    <source>
        <dbReference type="Proteomes" id="UP000198994"/>
    </source>
</evidence>
<dbReference type="InterPro" id="IPR051598">
    <property type="entry name" value="TSUP/Inactive_protease-like"/>
</dbReference>
<evidence type="ECO:0000256" key="4">
    <source>
        <dbReference type="ARBA" id="ARBA00023136"/>
    </source>
</evidence>
<evidence type="ECO:0000256" key="3">
    <source>
        <dbReference type="ARBA" id="ARBA00022989"/>
    </source>
</evidence>
<keyword evidence="4 5" id="KW-0472">Membrane</keyword>
<feature type="transmembrane region" description="Helical" evidence="5">
    <location>
        <begin position="237"/>
        <end position="254"/>
    </location>
</feature>
<dbReference type="STRING" id="282683.SAMN04488105_107167"/>
<keyword evidence="2 5" id="KW-0812">Transmembrane</keyword>
<organism evidence="6 7">
    <name type="scientific">Salipiger thiooxidans</name>
    <dbReference type="NCBI Taxonomy" id="282683"/>
    <lineage>
        <taxon>Bacteria</taxon>
        <taxon>Pseudomonadati</taxon>
        <taxon>Pseudomonadota</taxon>
        <taxon>Alphaproteobacteria</taxon>
        <taxon>Rhodobacterales</taxon>
        <taxon>Roseobacteraceae</taxon>
        <taxon>Salipiger</taxon>
    </lineage>
</organism>